<evidence type="ECO:0000313" key="1">
    <source>
        <dbReference type="EMBL" id="CAN0023425.1"/>
    </source>
</evidence>
<accession>A0AC59YVZ1</accession>
<proteinExistence type="predicted"/>
<protein>
    <submittedName>
        <fullName evidence="1">Uncharacterized protein</fullName>
    </submittedName>
</protein>
<dbReference type="EMBL" id="OX596104">
    <property type="protein sequence ID" value="CAN0023425.1"/>
    <property type="molecule type" value="Genomic_DNA"/>
</dbReference>
<dbReference type="Proteomes" id="UP001162501">
    <property type="component" value="Chromosome 20"/>
</dbReference>
<organism evidence="1 2">
    <name type="scientific">Rangifer tarandus platyrhynchus</name>
    <name type="common">Svalbard reindeer</name>
    <dbReference type="NCBI Taxonomy" id="3082113"/>
    <lineage>
        <taxon>Eukaryota</taxon>
        <taxon>Metazoa</taxon>
        <taxon>Chordata</taxon>
        <taxon>Craniata</taxon>
        <taxon>Vertebrata</taxon>
        <taxon>Euteleostomi</taxon>
        <taxon>Mammalia</taxon>
        <taxon>Eutheria</taxon>
        <taxon>Laurasiatheria</taxon>
        <taxon>Artiodactyla</taxon>
        <taxon>Ruminantia</taxon>
        <taxon>Pecora</taxon>
        <taxon>Cervidae</taxon>
        <taxon>Odocoileinae</taxon>
        <taxon>Rangifer</taxon>
    </lineage>
</organism>
<sequence>MNPLLPFGPGSHPMMAPEITRLVSPSPQPLAFSCHLQYLGSRRAFLPIQKYPENQTLPPSESHWFKVWARFYGVNLRETRHTRQVAFHHLETLESLDEFPDALKPQSPHQ</sequence>
<gene>
    <name evidence="1" type="ORF">MRATA1EN22A_LOCUS10898</name>
</gene>
<reference evidence="1" key="2">
    <citation type="submission" date="2025-03" db="EMBL/GenBank/DDBJ databases">
        <authorList>
            <consortium name="ELIXIR-Norway"/>
            <consortium name="Elixir Norway"/>
        </authorList>
    </citation>
    <scope>NUCLEOTIDE SEQUENCE</scope>
</reference>
<name>A0AC59YVZ1_RANTA</name>
<evidence type="ECO:0000313" key="2">
    <source>
        <dbReference type="Proteomes" id="UP001162501"/>
    </source>
</evidence>
<reference evidence="1" key="1">
    <citation type="submission" date="2023-05" db="EMBL/GenBank/DDBJ databases">
        <authorList>
            <consortium name="ELIXIR-Norway"/>
        </authorList>
    </citation>
    <scope>NUCLEOTIDE SEQUENCE</scope>
</reference>